<dbReference type="PANTHER" id="PTHR30055">
    <property type="entry name" value="HTH-TYPE TRANSCRIPTIONAL REGULATOR RUTR"/>
    <property type="match status" value="1"/>
</dbReference>
<dbReference type="InterPro" id="IPR050109">
    <property type="entry name" value="HTH-type_TetR-like_transc_reg"/>
</dbReference>
<feature type="domain" description="HTH tetR-type" evidence="5">
    <location>
        <begin position="1"/>
        <end position="47"/>
    </location>
</feature>
<evidence type="ECO:0000256" key="1">
    <source>
        <dbReference type="ARBA" id="ARBA00023015"/>
    </source>
</evidence>
<dbReference type="InterPro" id="IPR009057">
    <property type="entry name" value="Homeodomain-like_sf"/>
</dbReference>
<dbReference type="PANTHER" id="PTHR30055:SF234">
    <property type="entry name" value="HTH-TYPE TRANSCRIPTIONAL REGULATOR BETI"/>
    <property type="match status" value="1"/>
</dbReference>
<feature type="DNA-binding region" description="H-T-H motif" evidence="4">
    <location>
        <begin position="10"/>
        <end position="29"/>
    </location>
</feature>
<dbReference type="AlphaFoldDB" id="A0A5C4JFE9"/>
<gene>
    <name evidence="6" type="ORF">ETD83_10235</name>
</gene>
<sequence length="189" mass="20208">MAERGYAATSLSVLSRESGLPKSAVYHHFHSKAGLLSAVMARGAYEFFAAMRAAQADGPDGTTPRERLTWFLRRTGEVFMARPDFLRLHLLLVISAEAAEAEVDAIIEQVRRDGRAHMNAMIAASFAPAGEEIAQAVADELDYFGIAGFDGAFVALQAEPGRGLADQMTLLAEAITALGEARAAKLRAG</sequence>
<accession>A0A5C4JFE9</accession>
<dbReference type="Proteomes" id="UP000309174">
    <property type="component" value="Unassembled WGS sequence"/>
</dbReference>
<protein>
    <submittedName>
        <fullName evidence="6">TetR/AcrR family transcriptional regulator</fullName>
    </submittedName>
</protein>
<evidence type="ECO:0000313" key="6">
    <source>
        <dbReference type="EMBL" id="TMR03695.1"/>
    </source>
</evidence>
<comment type="caution">
    <text evidence="6">The sequence shown here is derived from an EMBL/GenBank/DDBJ whole genome shotgun (WGS) entry which is preliminary data.</text>
</comment>
<dbReference type="Gene3D" id="1.10.357.10">
    <property type="entry name" value="Tetracycline Repressor, domain 2"/>
    <property type="match status" value="1"/>
</dbReference>
<reference evidence="6 7" key="1">
    <citation type="submission" date="2019-05" db="EMBL/GenBank/DDBJ databases">
        <title>Draft genome sequence of Actinomadura sp. 14C53.</title>
        <authorList>
            <person name="Saricaoglu S."/>
            <person name="Isik K."/>
        </authorList>
    </citation>
    <scope>NUCLEOTIDE SEQUENCE [LARGE SCALE GENOMIC DNA]</scope>
    <source>
        <strain evidence="6 7">14C53</strain>
    </source>
</reference>
<dbReference type="SUPFAM" id="SSF46689">
    <property type="entry name" value="Homeodomain-like"/>
    <property type="match status" value="1"/>
</dbReference>
<keyword evidence="2 4" id="KW-0238">DNA-binding</keyword>
<dbReference type="GO" id="GO:0003700">
    <property type="term" value="F:DNA-binding transcription factor activity"/>
    <property type="evidence" value="ECO:0007669"/>
    <property type="project" value="TreeGrafter"/>
</dbReference>
<name>A0A5C4JFE9_9ACTN</name>
<dbReference type="EMBL" id="VCKW01000038">
    <property type="protein sequence ID" value="TMR03695.1"/>
    <property type="molecule type" value="Genomic_DNA"/>
</dbReference>
<keyword evidence="3" id="KW-0804">Transcription</keyword>
<evidence type="ECO:0000256" key="2">
    <source>
        <dbReference type="ARBA" id="ARBA00023125"/>
    </source>
</evidence>
<dbReference type="PROSITE" id="PS50977">
    <property type="entry name" value="HTH_TETR_2"/>
    <property type="match status" value="1"/>
</dbReference>
<evidence type="ECO:0000259" key="5">
    <source>
        <dbReference type="PROSITE" id="PS50977"/>
    </source>
</evidence>
<keyword evidence="1" id="KW-0805">Transcription regulation</keyword>
<dbReference type="GO" id="GO:0000976">
    <property type="term" value="F:transcription cis-regulatory region binding"/>
    <property type="evidence" value="ECO:0007669"/>
    <property type="project" value="TreeGrafter"/>
</dbReference>
<dbReference type="InterPro" id="IPR001647">
    <property type="entry name" value="HTH_TetR"/>
</dbReference>
<keyword evidence="7" id="KW-1185">Reference proteome</keyword>
<evidence type="ECO:0000256" key="4">
    <source>
        <dbReference type="PROSITE-ProRule" id="PRU00335"/>
    </source>
</evidence>
<evidence type="ECO:0000313" key="7">
    <source>
        <dbReference type="Proteomes" id="UP000309174"/>
    </source>
</evidence>
<dbReference type="Pfam" id="PF00440">
    <property type="entry name" value="TetR_N"/>
    <property type="match status" value="1"/>
</dbReference>
<evidence type="ECO:0000256" key="3">
    <source>
        <dbReference type="ARBA" id="ARBA00023163"/>
    </source>
</evidence>
<dbReference type="OrthoDB" id="4899232at2"/>
<proteinExistence type="predicted"/>
<organism evidence="6 7">
    <name type="scientific">Actinomadura soli</name>
    <dbReference type="NCBI Taxonomy" id="2508997"/>
    <lineage>
        <taxon>Bacteria</taxon>
        <taxon>Bacillati</taxon>
        <taxon>Actinomycetota</taxon>
        <taxon>Actinomycetes</taxon>
        <taxon>Streptosporangiales</taxon>
        <taxon>Thermomonosporaceae</taxon>
        <taxon>Actinomadura</taxon>
    </lineage>
</organism>